<dbReference type="Proteomes" id="UP001153620">
    <property type="component" value="Chromosome 4"/>
</dbReference>
<reference evidence="2" key="1">
    <citation type="submission" date="2022-01" db="EMBL/GenBank/DDBJ databases">
        <authorList>
            <person name="King R."/>
        </authorList>
    </citation>
    <scope>NUCLEOTIDE SEQUENCE</scope>
</reference>
<evidence type="ECO:0000313" key="3">
    <source>
        <dbReference type="Proteomes" id="UP001153620"/>
    </source>
</evidence>
<proteinExistence type="predicted"/>
<accession>A0A9P0NQF5</accession>
<name>A0A9P0NQF5_9DIPT</name>
<feature type="signal peptide" evidence="1">
    <location>
        <begin position="1"/>
        <end position="16"/>
    </location>
</feature>
<evidence type="ECO:0000256" key="1">
    <source>
        <dbReference type="SAM" id="SignalP"/>
    </source>
</evidence>
<sequence>MKFFVVLFALIAAAVAAPQFIPGVGFGGSAANAAAGSQSFNSGFGGFGGSASNAAAQSQSFNQGGFPGGFGGGFSGSAANAAAGTQSFGG</sequence>
<reference evidence="2" key="2">
    <citation type="submission" date="2022-10" db="EMBL/GenBank/DDBJ databases">
        <authorList>
            <consortium name="ENA_rothamsted_submissions"/>
            <consortium name="culmorum"/>
            <person name="King R."/>
        </authorList>
    </citation>
    <scope>NUCLEOTIDE SEQUENCE</scope>
</reference>
<organism evidence="2 3">
    <name type="scientific">Chironomus riparius</name>
    <dbReference type="NCBI Taxonomy" id="315576"/>
    <lineage>
        <taxon>Eukaryota</taxon>
        <taxon>Metazoa</taxon>
        <taxon>Ecdysozoa</taxon>
        <taxon>Arthropoda</taxon>
        <taxon>Hexapoda</taxon>
        <taxon>Insecta</taxon>
        <taxon>Pterygota</taxon>
        <taxon>Neoptera</taxon>
        <taxon>Endopterygota</taxon>
        <taxon>Diptera</taxon>
        <taxon>Nematocera</taxon>
        <taxon>Chironomoidea</taxon>
        <taxon>Chironomidae</taxon>
        <taxon>Chironominae</taxon>
        <taxon>Chironomus</taxon>
    </lineage>
</organism>
<feature type="chain" id="PRO_5040453978" evidence="1">
    <location>
        <begin position="17"/>
        <end position="90"/>
    </location>
</feature>
<dbReference type="AlphaFoldDB" id="A0A9P0NQF5"/>
<dbReference type="EMBL" id="OU895880">
    <property type="protein sequence ID" value="CAH1734459.1"/>
    <property type="molecule type" value="Genomic_DNA"/>
</dbReference>
<keyword evidence="3" id="KW-1185">Reference proteome</keyword>
<protein>
    <submittedName>
        <fullName evidence="2">Uncharacterized protein</fullName>
    </submittedName>
</protein>
<keyword evidence="1" id="KW-0732">Signal</keyword>
<evidence type="ECO:0000313" key="2">
    <source>
        <dbReference type="EMBL" id="CAH1734459.1"/>
    </source>
</evidence>
<gene>
    <name evidence="2" type="ORF">CHIRRI_LOCUS13764</name>
</gene>